<evidence type="ECO:0000256" key="3">
    <source>
        <dbReference type="ARBA" id="ARBA00022840"/>
    </source>
</evidence>
<dbReference type="InterPro" id="IPR051046">
    <property type="entry name" value="MurCDEF_CellWall_CoF430Synth"/>
</dbReference>
<name>A0A0G1J5H0_9BACT</name>
<gene>
    <name evidence="6" type="ORF">UW60_C0022G0008</name>
</gene>
<dbReference type="SUPFAM" id="SSF53623">
    <property type="entry name" value="MurD-like peptide ligases, catalytic domain"/>
    <property type="match status" value="1"/>
</dbReference>
<keyword evidence="1 6" id="KW-0436">Ligase</keyword>
<keyword evidence="4" id="KW-0812">Transmembrane</keyword>
<dbReference type="InterPro" id="IPR036615">
    <property type="entry name" value="Mur_ligase_C_dom_sf"/>
</dbReference>
<evidence type="ECO:0000259" key="5">
    <source>
        <dbReference type="Pfam" id="PF08245"/>
    </source>
</evidence>
<dbReference type="InterPro" id="IPR013221">
    <property type="entry name" value="Mur_ligase_cen"/>
</dbReference>
<dbReference type="SUPFAM" id="SSF53244">
    <property type="entry name" value="MurD-like peptide ligases, peptide-binding domain"/>
    <property type="match status" value="1"/>
</dbReference>
<feature type="domain" description="Mur ligase central" evidence="5">
    <location>
        <begin position="126"/>
        <end position="313"/>
    </location>
</feature>
<dbReference type="PANTHER" id="PTHR43024">
    <property type="entry name" value="UDP-N-ACETYLMURAMOYL-TRIPEPTIDE--D-ALANYL-D-ALANINE LIGASE"/>
    <property type="match status" value="1"/>
</dbReference>
<dbReference type="PATRIC" id="fig|1618564.3.peg.624"/>
<dbReference type="Gene3D" id="3.90.190.20">
    <property type="entry name" value="Mur ligase, C-terminal domain"/>
    <property type="match status" value="1"/>
</dbReference>
<organism evidence="6 7">
    <name type="scientific">Candidatus Woesebacteria bacterium GW2011_GWA2_44_33</name>
    <dbReference type="NCBI Taxonomy" id="1618564"/>
    <lineage>
        <taxon>Bacteria</taxon>
        <taxon>Candidatus Woeseibacteriota</taxon>
    </lineage>
</organism>
<evidence type="ECO:0000313" key="7">
    <source>
        <dbReference type="Proteomes" id="UP000034826"/>
    </source>
</evidence>
<dbReference type="EMBL" id="LCIY01000022">
    <property type="protein sequence ID" value="KKT66535.1"/>
    <property type="molecule type" value="Genomic_DNA"/>
</dbReference>
<protein>
    <submittedName>
        <fullName evidence="6">UDP-N-acetylmuramoyl-tripeptide-D-alanyl-D-alanine ligase</fullName>
    </submittedName>
</protein>
<dbReference type="Proteomes" id="UP000034826">
    <property type="component" value="Unassembled WGS sequence"/>
</dbReference>
<reference evidence="6 7" key="1">
    <citation type="journal article" date="2015" name="Nature">
        <title>rRNA introns, odd ribosomes, and small enigmatic genomes across a large radiation of phyla.</title>
        <authorList>
            <person name="Brown C.T."/>
            <person name="Hug L.A."/>
            <person name="Thomas B.C."/>
            <person name="Sharon I."/>
            <person name="Castelle C.J."/>
            <person name="Singh A."/>
            <person name="Wilkins M.J."/>
            <person name="Williams K.H."/>
            <person name="Banfield J.F."/>
        </authorList>
    </citation>
    <scope>NUCLEOTIDE SEQUENCE [LARGE SCALE GENOMIC DNA]</scope>
</reference>
<evidence type="ECO:0000256" key="2">
    <source>
        <dbReference type="ARBA" id="ARBA00022741"/>
    </source>
</evidence>
<dbReference type="PANTHER" id="PTHR43024:SF1">
    <property type="entry name" value="UDP-N-ACETYLMURAMOYL-TRIPEPTIDE--D-ALANYL-D-ALANINE LIGASE"/>
    <property type="match status" value="1"/>
</dbReference>
<dbReference type="GO" id="GO:0016881">
    <property type="term" value="F:acid-amino acid ligase activity"/>
    <property type="evidence" value="ECO:0007669"/>
    <property type="project" value="InterPro"/>
</dbReference>
<comment type="caution">
    <text evidence="6">The sequence shown here is derived from an EMBL/GenBank/DDBJ whole genome shotgun (WGS) entry which is preliminary data.</text>
</comment>
<evidence type="ECO:0000256" key="1">
    <source>
        <dbReference type="ARBA" id="ARBA00022598"/>
    </source>
</evidence>
<keyword evidence="4" id="KW-1133">Transmembrane helix</keyword>
<dbReference type="AlphaFoldDB" id="A0A0G1J5H0"/>
<sequence length="492" mass="55453">MLNPIKTQLTILQQEGYSTGRFLKWWLTHPFTYFVSTKKPLALTQKVRRLMAISYILFGLLLLLSIIYKFFIVFPFSAILFFIEPFVFLFAAILIITPFERIHRRRTINRIRKEVLGSPDLTVIGITGSFGKTSVKDFLFTILSGYQETLKTPESYNTIFGIAKVVDFELLKRTKFFICEMGAYICGEIAEICRMVPPKYAILTAIGTQHLERFKNIGNTTLAKFELIDAVNPSNALVNLDNTNIASWITLPRYKNVKTYSLTNSQADYYVSGYSLSFQGLRFTLVHKDKSYSYSSSLFGTSNLYNLTAAISMAMMLKVPNNIISQQVTKISSSPHRLELKKINKATLIDNAFSSNEEGLTSLIHDLSKLPGKKVLITPGIVELGLRTVEVHQRIGKLASGVFDKFILVGKSLRTLSFEQGLLSSPVGADPRVRPIRGNPAQEPVIPDLIGNPSGNIHVSYIPNPTNLWPLIDELSKEFDWILLENDLPDIF</sequence>
<dbReference type="Gene3D" id="3.40.1190.10">
    <property type="entry name" value="Mur-like, catalytic domain"/>
    <property type="match status" value="1"/>
</dbReference>
<dbReference type="GO" id="GO:0005524">
    <property type="term" value="F:ATP binding"/>
    <property type="evidence" value="ECO:0007669"/>
    <property type="project" value="UniProtKB-KW"/>
</dbReference>
<accession>A0A0G1J5H0</accession>
<keyword evidence="4" id="KW-0472">Membrane</keyword>
<evidence type="ECO:0000313" key="6">
    <source>
        <dbReference type="EMBL" id="KKT66535.1"/>
    </source>
</evidence>
<proteinExistence type="predicted"/>
<keyword evidence="2" id="KW-0547">Nucleotide-binding</keyword>
<dbReference type="InterPro" id="IPR036565">
    <property type="entry name" value="Mur-like_cat_sf"/>
</dbReference>
<evidence type="ECO:0000256" key="4">
    <source>
        <dbReference type="SAM" id="Phobius"/>
    </source>
</evidence>
<dbReference type="Pfam" id="PF08245">
    <property type="entry name" value="Mur_ligase_M"/>
    <property type="match status" value="1"/>
</dbReference>
<feature type="transmembrane region" description="Helical" evidence="4">
    <location>
        <begin position="74"/>
        <end position="96"/>
    </location>
</feature>
<feature type="transmembrane region" description="Helical" evidence="4">
    <location>
        <begin position="50"/>
        <end position="68"/>
    </location>
</feature>
<keyword evidence="3" id="KW-0067">ATP-binding</keyword>